<dbReference type="STRING" id="626940.BHW43_05870"/>
<reference evidence="3 4" key="1">
    <citation type="journal article" date="2016" name="Nat. Biotechnol.">
        <title>Measurement of bacterial replication rates in microbial communities.</title>
        <authorList>
            <person name="Brown C.T."/>
            <person name="Olm M.R."/>
            <person name="Thomas B.C."/>
            <person name="Banfield J.F."/>
        </authorList>
    </citation>
    <scope>NUCLEOTIDE SEQUENCE [LARGE SCALE GENOMIC DNA]</scope>
    <source>
        <strain evidence="3">46_33</strain>
    </source>
</reference>
<keyword evidence="2" id="KW-0472">Membrane</keyword>
<dbReference type="Pfam" id="PF03780">
    <property type="entry name" value="Asp23"/>
    <property type="match status" value="1"/>
</dbReference>
<evidence type="ECO:0000313" key="3">
    <source>
        <dbReference type="EMBL" id="OLA37582.1"/>
    </source>
</evidence>
<dbReference type="RefSeq" id="WP_303679865.1">
    <property type="nucleotide sequence ID" value="NZ_MNTG01000029.1"/>
</dbReference>
<name>A0A1Q6R5D2_9FIRM</name>
<organism evidence="3 4">
    <name type="scientific">Phascolarctobacterium succinatutens</name>
    <dbReference type="NCBI Taxonomy" id="626940"/>
    <lineage>
        <taxon>Bacteria</taxon>
        <taxon>Bacillati</taxon>
        <taxon>Bacillota</taxon>
        <taxon>Negativicutes</taxon>
        <taxon>Acidaminococcales</taxon>
        <taxon>Acidaminococcaceae</taxon>
        <taxon>Phascolarctobacterium</taxon>
    </lineage>
</organism>
<dbReference type="EMBL" id="MNTG01000029">
    <property type="protein sequence ID" value="OLA37582.1"/>
    <property type="molecule type" value="Genomic_DNA"/>
</dbReference>
<evidence type="ECO:0000313" key="4">
    <source>
        <dbReference type="Proteomes" id="UP000186777"/>
    </source>
</evidence>
<keyword evidence="2" id="KW-0812">Transmembrane</keyword>
<dbReference type="AlphaFoldDB" id="A0A1Q6R5D2"/>
<gene>
    <name evidence="3" type="ORF">BHW43_05870</name>
</gene>
<evidence type="ECO:0000256" key="2">
    <source>
        <dbReference type="SAM" id="Phobius"/>
    </source>
</evidence>
<accession>A0A1Q6R5D2</accession>
<feature type="transmembrane region" description="Helical" evidence="2">
    <location>
        <begin position="7"/>
        <end position="31"/>
    </location>
</feature>
<dbReference type="InterPro" id="IPR005531">
    <property type="entry name" value="Asp23"/>
</dbReference>
<evidence type="ECO:0000256" key="1">
    <source>
        <dbReference type="ARBA" id="ARBA00005721"/>
    </source>
</evidence>
<sequence length="173" mass="18739">MGIADRIILTLYTILMTVASVLTLLCSLGVFSDTGMVAFISHIPGNWVYAVGGVIMLLVSVRLLITGLGLTGVSSLKLSDSDKGKVLVGKGALEDYIAVLSQEIYGIHHVKVIVKLKDQCIDVRINASIEPGINIPETSGEIKTNVRETIKKVTGIEVKEIELFFKQIKAKEE</sequence>
<feature type="transmembrane region" description="Helical" evidence="2">
    <location>
        <begin position="47"/>
        <end position="73"/>
    </location>
</feature>
<protein>
    <recommendedName>
        <fullName evidence="5">Alkaline shock response membrane anchor protein AmaP</fullName>
    </recommendedName>
</protein>
<dbReference type="NCBIfam" id="NF033218">
    <property type="entry name" value="anchor_AmaP"/>
    <property type="match status" value="1"/>
</dbReference>
<keyword evidence="2" id="KW-1133">Transmembrane helix</keyword>
<dbReference type="Proteomes" id="UP000186777">
    <property type="component" value="Unassembled WGS sequence"/>
</dbReference>
<proteinExistence type="inferred from homology"/>
<comment type="caution">
    <text evidence="3">The sequence shown here is derived from an EMBL/GenBank/DDBJ whole genome shotgun (WGS) entry which is preliminary data.</text>
</comment>
<comment type="similarity">
    <text evidence="1">Belongs to the asp23 family.</text>
</comment>
<evidence type="ECO:0008006" key="5">
    <source>
        <dbReference type="Google" id="ProtNLM"/>
    </source>
</evidence>